<dbReference type="EMBL" id="JAESVB010000002">
    <property type="protein sequence ID" value="MCB8874892.1"/>
    <property type="molecule type" value="Genomic_DNA"/>
</dbReference>
<dbReference type="GO" id="GO:0043565">
    <property type="term" value="F:sequence-specific DNA binding"/>
    <property type="evidence" value="ECO:0007669"/>
    <property type="project" value="TreeGrafter"/>
</dbReference>
<sequence length="296" mass="32932">MRRALNLNWVRSFEASARLLSFTKAAQELGLTQAGVSQHMRMLEQQLGERLFVRLPRAVRLTDAGEAYLRVVRESLERLRLGTSDIFGSGSEGAVRLRAEPGFVSYWLAPRLRGFLTAYPEISLQISPIIAGVDTDWDEFDIEISFDSDRMSGLDAIVLMDDPVFPVCGPQLASALRTPQDLASQHLLHVGGHRRGWSEWLTLAKVTPDAETSVLQIDSMESALAFAEQGIGVALSHGSFVEAPLKQGRLIRPFPAPLETIGIFYLITPSAFPLRRQARLFRDWLLTEGTKTVDEV</sequence>
<dbReference type="GO" id="GO:0006351">
    <property type="term" value="P:DNA-templated transcription"/>
    <property type="evidence" value="ECO:0007669"/>
    <property type="project" value="TreeGrafter"/>
</dbReference>
<proteinExistence type="inferred from homology"/>
<dbReference type="Pfam" id="PF00126">
    <property type="entry name" value="HTH_1"/>
    <property type="match status" value="1"/>
</dbReference>
<dbReference type="Gene3D" id="1.10.10.10">
    <property type="entry name" value="Winged helix-like DNA-binding domain superfamily/Winged helix DNA-binding domain"/>
    <property type="match status" value="1"/>
</dbReference>
<evidence type="ECO:0000313" key="6">
    <source>
        <dbReference type="EMBL" id="MCB8874892.1"/>
    </source>
</evidence>
<evidence type="ECO:0000256" key="3">
    <source>
        <dbReference type="ARBA" id="ARBA00023125"/>
    </source>
</evidence>
<dbReference type="Pfam" id="PF03466">
    <property type="entry name" value="LysR_substrate"/>
    <property type="match status" value="1"/>
</dbReference>
<dbReference type="Proteomes" id="UP000708298">
    <property type="component" value="Unassembled WGS sequence"/>
</dbReference>
<dbReference type="PANTHER" id="PTHR30537">
    <property type="entry name" value="HTH-TYPE TRANSCRIPTIONAL REGULATOR"/>
    <property type="match status" value="1"/>
</dbReference>
<organism evidence="6 7">
    <name type="scientific">Acidisoma silvae</name>
    <dbReference type="NCBI Taxonomy" id="2802396"/>
    <lineage>
        <taxon>Bacteria</taxon>
        <taxon>Pseudomonadati</taxon>
        <taxon>Pseudomonadota</taxon>
        <taxon>Alphaproteobacteria</taxon>
        <taxon>Acetobacterales</taxon>
        <taxon>Acidocellaceae</taxon>
        <taxon>Acidisoma</taxon>
    </lineage>
</organism>
<dbReference type="PRINTS" id="PR00039">
    <property type="entry name" value="HTHLYSR"/>
</dbReference>
<dbReference type="GO" id="GO:0003700">
    <property type="term" value="F:DNA-binding transcription factor activity"/>
    <property type="evidence" value="ECO:0007669"/>
    <property type="project" value="InterPro"/>
</dbReference>
<dbReference type="InterPro" id="IPR036390">
    <property type="entry name" value="WH_DNA-bd_sf"/>
</dbReference>
<reference evidence="6" key="2">
    <citation type="submission" date="2021-01" db="EMBL/GenBank/DDBJ databases">
        <authorList>
            <person name="Mieszkin S."/>
            <person name="Pouder E."/>
            <person name="Alain K."/>
        </authorList>
    </citation>
    <scope>NUCLEOTIDE SEQUENCE</scope>
    <source>
        <strain evidence="6">HW T2.11</strain>
    </source>
</reference>
<keyword evidence="3" id="KW-0238">DNA-binding</keyword>
<dbReference type="PANTHER" id="PTHR30537:SF5">
    <property type="entry name" value="HTH-TYPE TRANSCRIPTIONAL ACTIVATOR TTDR-RELATED"/>
    <property type="match status" value="1"/>
</dbReference>
<reference evidence="6" key="1">
    <citation type="journal article" date="2021" name="Microorganisms">
        <title>Acidisoma silvae sp. nov. and Acidisomacellulosilytica sp. nov., Two Acidophilic Bacteria Isolated from Decaying Wood, Hydrolyzing Cellulose and Producing Poly-3-hydroxybutyrate.</title>
        <authorList>
            <person name="Mieszkin S."/>
            <person name="Pouder E."/>
            <person name="Uroz S."/>
            <person name="Simon-Colin C."/>
            <person name="Alain K."/>
        </authorList>
    </citation>
    <scope>NUCLEOTIDE SEQUENCE</scope>
    <source>
        <strain evidence="6">HW T2.11</strain>
    </source>
</reference>
<dbReference type="PROSITE" id="PS50931">
    <property type="entry name" value="HTH_LYSR"/>
    <property type="match status" value="1"/>
</dbReference>
<protein>
    <submittedName>
        <fullName evidence="6">LysR family transcriptional regulator</fullName>
    </submittedName>
</protein>
<evidence type="ECO:0000256" key="1">
    <source>
        <dbReference type="ARBA" id="ARBA00009437"/>
    </source>
</evidence>
<dbReference type="InterPro" id="IPR005119">
    <property type="entry name" value="LysR_subst-bd"/>
</dbReference>
<keyword evidence="4" id="KW-0804">Transcription</keyword>
<evidence type="ECO:0000256" key="2">
    <source>
        <dbReference type="ARBA" id="ARBA00023015"/>
    </source>
</evidence>
<dbReference type="InterPro" id="IPR000847">
    <property type="entry name" value="LysR_HTH_N"/>
</dbReference>
<feature type="domain" description="HTH lysR-type" evidence="5">
    <location>
        <begin position="5"/>
        <end position="62"/>
    </location>
</feature>
<name>A0A964DYB7_9PROT</name>
<dbReference type="AlphaFoldDB" id="A0A964DYB7"/>
<evidence type="ECO:0000256" key="4">
    <source>
        <dbReference type="ARBA" id="ARBA00023163"/>
    </source>
</evidence>
<dbReference type="SUPFAM" id="SSF46785">
    <property type="entry name" value="Winged helix' DNA-binding domain"/>
    <property type="match status" value="1"/>
</dbReference>
<accession>A0A964DYB7</accession>
<dbReference type="InterPro" id="IPR036388">
    <property type="entry name" value="WH-like_DNA-bd_sf"/>
</dbReference>
<comment type="similarity">
    <text evidence="1">Belongs to the LysR transcriptional regulatory family.</text>
</comment>
<comment type="caution">
    <text evidence="6">The sequence shown here is derived from an EMBL/GenBank/DDBJ whole genome shotgun (WGS) entry which is preliminary data.</text>
</comment>
<dbReference type="InterPro" id="IPR058163">
    <property type="entry name" value="LysR-type_TF_proteobact-type"/>
</dbReference>
<evidence type="ECO:0000259" key="5">
    <source>
        <dbReference type="PROSITE" id="PS50931"/>
    </source>
</evidence>
<dbReference type="CDD" id="cd08432">
    <property type="entry name" value="PBP2_GcdR_TrpI_HvrB_AmpR_like"/>
    <property type="match status" value="1"/>
</dbReference>
<keyword evidence="7" id="KW-1185">Reference proteome</keyword>
<keyword evidence="2" id="KW-0805">Transcription regulation</keyword>
<dbReference type="SUPFAM" id="SSF53850">
    <property type="entry name" value="Periplasmic binding protein-like II"/>
    <property type="match status" value="1"/>
</dbReference>
<dbReference type="RefSeq" id="WP_227320548.1">
    <property type="nucleotide sequence ID" value="NZ_JAESVB010000002.1"/>
</dbReference>
<dbReference type="Gene3D" id="3.40.190.10">
    <property type="entry name" value="Periplasmic binding protein-like II"/>
    <property type="match status" value="2"/>
</dbReference>
<evidence type="ECO:0000313" key="7">
    <source>
        <dbReference type="Proteomes" id="UP000708298"/>
    </source>
</evidence>
<gene>
    <name evidence="6" type="ORF">ASILVAE211_06835</name>
</gene>